<dbReference type="EMBL" id="BAAATM010000022">
    <property type="protein sequence ID" value="GAA2554969.1"/>
    <property type="molecule type" value="Genomic_DNA"/>
</dbReference>
<comment type="caution">
    <text evidence="1">The sequence shown here is derived from an EMBL/GenBank/DDBJ whole genome shotgun (WGS) entry which is preliminary data.</text>
</comment>
<sequence length="136" mass="15066">MGFDISGDLGELIAMLETAEQEVAEEAEGAVEDSIKEIFEATQRRVPKKTRALMESGRIEWKERSGNVRSASIIYGNSDTDRIGVFYAAAVHEILDAQHDPPTGAKYVELPLEEGTQRFKERLEKAAKNALGKKTI</sequence>
<protein>
    <recommendedName>
        <fullName evidence="3">HK97 gp10 family phage protein</fullName>
    </recommendedName>
</protein>
<keyword evidence="2" id="KW-1185">Reference proteome</keyword>
<evidence type="ECO:0000313" key="1">
    <source>
        <dbReference type="EMBL" id="GAA2554969.1"/>
    </source>
</evidence>
<dbReference type="Proteomes" id="UP001501095">
    <property type="component" value="Unassembled WGS sequence"/>
</dbReference>
<name>A0ABN3P310_9ACTN</name>
<organism evidence="1 2">
    <name type="scientific">Streptomyces levis</name>
    <dbReference type="NCBI Taxonomy" id="285566"/>
    <lineage>
        <taxon>Bacteria</taxon>
        <taxon>Bacillati</taxon>
        <taxon>Actinomycetota</taxon>
        <taxon>Actinomycetes</taxon>
        <taxon>Kitasatosporales</taxon>
        <taxon>Streptomycetaceae</taxon>
        <taxon>Streptomyces</taxon>
    </lineage>
</organism>
<accession>A0ABN3P310</accession>
<proteinExistence type="predicted"/>
<evidence type="ECO:0000313" key="2">
    <source>
        <dbReference type="Proteomes" id="UP001501095"/>
    </source>
</evidence>
<reference evidence="1 2" key="1">
    <citation type="journal article" date="2019" name="Int. J. Syst. Evol. Microbiol.">
        <title>The Global Catalogue of Microorganisms (GCM) 10K type strain sequencing project: providing services to taxonomists for standard genome sequencing and annotation.</title>
        <authorList>
            <consortium name="The Broad Institute Genomics Platform"/>
            <consortium name="The Broad Institute Genome Sequencing Center for Infectious Disease"/>
            <person name="Wu L."/>
            <person name="Ma J."/>
        </authorList>
    </citation>
    <scope>NUCLEOTIDE SEQUENCE [LARGE SCALE GENOMIC DNA]</scope>
    <source>
        <strain evidence="1 2">JCM 6924</strain>
    </source>
</reference>
<evidence type="ECO:0008006" key="3">
    <source>
        <dbReference type="Google" id="ProtNLM"/>
    </source>
</evidence>
<dbReference type="RefSeq" id="WP_344543014.1">
    <property type="nucleotide sequence ID" value="NZ_BAAATM010000022.1"/>
</dbReference>
<gene>
    <name evidence="1" type="ORF">GCM10010423_65180</name>
</gene>